<dbReference type="GO" id="GO:0005759">
    <property type="term" value="C:mitochondrial matrix"/>
    <property type="evidence" value="ECO:0007669"/>
    <property type="project" value="UniProtKB-UniRule"/>
</dbReference>
<dbReference type="EMBL" id="JADGJW010000120">
    <property type="protein sequence ID" value="KAJ3223701.1"/>
    <property type="molecule type" value="Genomic_DNA"/>
</dbReference>
<dbReference type="Gene3D" id="1.10.472.10">
    <property type="entry name" value="Cyclin-like"/>
    <property type="match status" value="1"/>
</dbReference>
<dbReference type="Gene3D" id="2.40.30.10">
    <property type="entry name" value="Translation factors"/>
    <property type="match status" value="1"/>
</dbReference>
<dbReference type="GO" id="GO:0003924">
    <property type="term" value="F:GTPase activity"/>
    <property type="evidence" value="ECO:0007669"/>
    <property type="project" value="UniProtKB-UniRule"/>
</dbReference>
<evidence type="ECO:0000256" key="5">
    <source>
        <dbReference type="ARBA" id="ARBA00022917"/>
    </source>
</evidence>
<keyword evidence="4 8" id="KW-0378">Hydrolase</keyword>
<organism evidence="13 14">
    <name type="scientific">Clydaea vesicula</name>
    <dbReference type="NCBI Taxonomy" id="447962"/>
    <lineage>
        <taxon>Eukaryota</taxon>
        <taxon>Fungi</taxon>
        <taxon>Fungi incertae sedis</taxon>
        <taxon>Chytridiomycota</taxon>
        <taxon>Chytridiomycota incertae sedis</taxon>
        <taxon>Chytridiomycetes</taxon>
        <taxon>Lobulomycetales</taxon>
        <taxon>Lobulomycetaceae</taxon>
        <taxon>Clydaea</taxon>
    </lineage>
</organism>
<evidence type="ECO:0008006" key="15">
    <source>
        <dbReference type="Google" id="ProtNLM"/>
    </source>
</evidence>
<dbReference type="FunFam" id="3.30.70.870:FF:000004">
    <property type="entry name" value="Translation factor GUF1, mitochondrial"/>
    <property type="match status" value="1"/>
</dbReference>
<dbReference type="InterPro" id="IPR006297">
    <property type="entry name" value="EF-4"/>
</dbReference>
<feature type="domain" description="Elongation factor EFG" evidence="11">
    <location>
        <begin position="294"/>
        <end position="377"/>
    </location>
</feature>
<dbReference type="InterPro" id="IPR013842">
    <property type="entry name" value="LepA_CTD"/>
</dbReference>
<evidence type="ECO:0000256" key="2">
    <source>
        <dbReference type="ARBA" id="ARBA00022741"/>
    </source>
</evidence>
<comment type="caution">
    <text evidence="13">The sequence shown here is derived from an EMBL/GenBank/DDBJ whole genome shotgun (WGS) entry which is preliminary data.</text>
</comment>
<keyword evidence="6 8" id="KW-0496">Mitochondrion</keyword>
<dbReference type="GO" id="GO:0097177">
    <property type="term" value="F:mitochondrial ribosome binding"/>
    <property type="evidence" value="ECO:0007669"/>
    <property type="project" value="TreeGrafter"/>
</dbReference>
<dbReference type="InterPro" id="IPR000795">
    <property type="entry name" value="T_Tr_GTP-bd_dom"/>
</dbReference>
<keyword evidence="5 8" id="KW-0648">Protein biosynthesis</keyword>
<dbReference type="CDD" id="cd20558">
    <property type="entry name" value="CYCLIN_ScPCL7-like"/>
    <property type="match status" value="1"/>
</dbReference>
<dbReference type="Gene3D" id="3.30.70.2570">
    <property type="entry name" value="Elongation factor 4, C-terminal domain"/>
    <property type="match status" value="1"/>
</dbReference>
<dbReference type="GO" id="GO:0045727">
    <property type="term" value="P:positive regulation of translation"/>
    <property type="evidence" value="ECO:0007669"/>
    <property type="project" value="UniProtKB-UniRule"/>
</dbReference>
<evidence type="ECO:0000256" key="9">
    <source>
        <dbReference type="SAM" id="Coils"/>
    </source>
</evidence>
<keyword evidence="2 8" id="KW-0547">Nucleotide-binding</keyword>
<keyword evidence="3 8" id="KW-0999">Mitochondrion inner membrane</keyword>
<evidence type="ECO:0000256" key="6">
    <source>
        <dbReference type="ARBA" id="ARBA00023128"/>
    </source>
</evidence>
<evidence type="ECO:0000256" key="4">
    <source>
        <dbReference type="ARBA" id="ARBA00022801"/>
    </source>
</evidence>
<keyword evidence="9" id="KW-0175">Coiled coil</keyword>
<dbReference type="InterPro" id="IPR013922">
    <property type="entry name" value="Cyclin_PHO80-like"/>
</dbReference>
<dbReference type="Proteomes" id="UP001211065">
    <property type="component" value="Unassembled WGS sequence"/>
</dbReference>
<evidence type="ECO:0000256" key="7">
    <source>
        <dbReference type="ARBA" id="ARBA00023134"/>
    </source>
</evidence>
<evidence type="ECO:0000259" key="10">
    <source>
        <dbReference type="Pfam" id="PF00009"/>
    </source>
</evidence>
<feature type="coiled-coil region" evidence="9">
    <location>
        <begin position="781"/>
        <end position="808"/>
    </location>
</feature>
<gene>
    <name evidence="13" type="ORF">HK099_000813</name>
</gene>
<dbReference type="Gene3D" id="3.30.70.240">
    <property type="match status" value="1"/>
</dbReference>
<dbReference type="Pfam" id="PF06421">
    <property type="entry name" value="LepA_C"/>
    <property type="match status" value="1"/>
</dbReference>
<dbReference type="InterPro" id="IPR038363">
    <property type="entry name" value="LepA_C_sf"/>
</dbReference>
<dbReference type="Gene3D" id="3.30.70.870">
    <property type="entry name" value="Elongation Factor G (Translational Gtpase), domain 3"/>
    <property type="match status" value="1"/>
</dbReference>
<sequence>MANFYLAFCQDLKIIPVLNKIDLPGANVEKVTSQIRQAFEVDEETEIISISAKTGINVDKILPMIIEQVPSPSFKAEDKFRCLLFDSWYDQYVGVVCLIAVGDGKLSLGDKIASAATGIAYDVSELGFMHPDQTPCKALYAGQVGYVVLNMKTTKEAHIGDTYFHAKEKKENIKLFPEFEMVKSMVFSGLYPVDSSDYSKLSEALDRLTLNDSSVSVVKESSMALGQGFRVGFLGRLHMDVFQQRLNDEYGAAVINTQPTVTYKIRYHTGEEELIQNPADFPEGDDIGKIEAFFEPIVMATLILPAHCIGNMMSLCESHRGEIDSTNFLDETRVMIKYKLPLAEILIDFHNQVKSRSSGYASFDYEEIGYRESDLVKVNFLLNGKVIDALSAIVHRGDSVRNAKNGVLKLKKVMERDLIDIAIQGSINGKIVSRESIKALRKDVTAKCYGGDVTRRMKLLDKQKEGKKRMKSLSHALFVDIDTPHLISLVSQALVEETKNQITQTKLSRFHSKSKPLITIKDYLARILRYASVDKVILMVVLIYIDRIQLRNPNFSICILSIHRFIITGVMVATKALCDSYLTNTMYAKIGGLSVVELNILELEFLFLVDFHLSSTIEQVQEKYTQLRFDCTTCKENHGRKCSNYRPCRFCARNGHRDSCVDQQLPLSPENLLKLLSIKNFAENAERKNNLNNALEEYIKGIELIKEIAFKLFALKKNVLPSEKKSWYSYFTFPYLIPFLNKIAKIHLELGNFESCLNFTIQSQKNSELRYDFNRKILKFLDMENYDLEKLKAEIKSIECEARLKMNKLSENEKFPIMFSNKYNGLETLNDFVSLNKMHLSFLLN</sequence>
<dbReference type="FunFam" id="2.40.30.10:FF:000015">
    <property type="entry name" value="Translation factor GUF1, mitochondrial"/>
    <property type="match status" value="1"/>
</dbReference>
<comment type="subcellular location">
    <subcellularLocation>
        <location evidence="8">Mitochondrion inner membrane</location>
        <topology evidence="8">Peripheral membrane protein</topology>
        <orientation evidence="8">Matrix side</orientation>
    </subcellularLocation>
</comment>
<evidence type="ECO:0000256" key="3">
    <source>
        <dbReference type="ARBA" id="ARBA00022792"/>
    </source>
</evidence>
<accession>A0AAD5Y1H7</accession>
<comment type="similarity">
    <text evidence="8">Belongs to the GTP-binding elongation factor family. LepA subfamily.</text>
</comment>
<dbReference type="InterPro" id="IPR009000">
    <property type="entry name" value="Transl_B-barrel_sf"/>
</dbReference>
<comment type="caution">
    <text evidence="8">Lacks conserved residue(s) required for the propagation of feature annotation.</text>
</comment>
<dbReference type="SUPFAM" id="SSF54980">
    <property type="entry name" value="EF-G C-terminal domain-like"/>
    <property type="match status" value="2"/>
</dbReference>
<dbReference type="NCBIfam" id="TIGR01393">
    <property type="entry name" value="lepA"/>
    <property type="match status" value="1"/>
</dbReference>
<feature type="binding site" evidence="8">
    <location>
        <begin position="19"/>
        <end position="22"/>
    </location>
    <ligand>
        <name>GTP</name>
        <dbReference type="ChEBI" id="CHEBI:37565"/>
    </ligand>
</feature>
<evidence type="ECO:0000256" key="1">
    <source>
        <dbReference type="ARBA" id="ARBA00005454"/>
    </source>
</evidence>
<dbReference type="GO" id="GO:0005743">
    <property type="term" value="C:mitochondrial inner membrane"/>
    <property type="evidence" value="ECO:0007669"/>
    <property type="project" value="UniProtKB-SubCell"/>
</dbReference>
<dbReference type="GO" id="GO:0005525">
    <property type="term" value="F:GTP binding"/>
    <property type="evidence" value="ECO:0007669"/>
    <property type="project" value="UniProtKB-UniRule"/>
</dbReference>
<proteinExistence type="inferred from homology"/>
<dbReference type="HAMAP" id="MF_00071">
    <property type="entry name" value="LepA"/>
    <property type="match status" value="1"/>
</dbReference>
<dbReference type="FunFam" id="3.30.70.240:FF:000007">
    <property type="entry name" value="Translation factor GUF1, mitochondrial"/>
    <property type="match status" value="1"/>
</dbReference>
<evidence type="ECO:0000259" key="11">
    <source>
        <dbReference type="Pfam" id="PF00679"/>
    </source>
</evidence>
<dbReference type="FunFam" id="3.30.70.2570:FF:000001">
    <property type="entry name" value="Translation factor GUF1, mitochondrial"/>
    <property type="match status" value="1"/>
</dbReference>
<evidence type="ECO:0000313" key="14">
    <source>
        <dbReference type="Proteomes" id="UP001211065"/>
    </source>
</evidence>
<name>A0AAD5Y1H7_9FUNG</name>
<dbReference type="Pfam" id="PF08613">
    <property type="entry name" value="Cyclin"/>
    <property type="match status" value="1"/>
</dbReference>
<dbReference type="AlphaFoldDB" id="A0AAD5Y1H7"/>
<evidence type="ECO:0000256" key="8">
    <source>
        <dbReference type="HAMAP-Rule" id="MF_03137"/>
    </source>
</evidence>
<protein>
    <recommendedName>
        <fullName evidence="15">Ribosomal back-translocase</fullName>
    </recommendedName>
</protein>
<dbReference type="SUPFAM" id="SSF50447">
    <property type="entry name" value="Translation proteins"/>
    <property type="match status" value="1"/>
</dbReference>
<dbReference type="Pfam" id="PF00679">
    <property type="entry name" value="EFG_C"/>
    <property type="match status" value="1"/>
</dbReference>
<feature type="domain" description="Tr-type G" evidence="10">
    <location>
        <begin position="3"/>
        <end position="71"/>
    </location>
</feature>
<dbReference type="CDD" id="cd03699">
    <property type="entry name" value="EF4_II"/>
    <property type="match status" value="1"/>
</dbReference>
<dbReference type="InterPro" id="IPR000640">
    <property type="entry name" value="EFG_V-like"/>
</dbReference>
<dbReference type="PANTHER" id="PTHR43512:SF7">
    <property type="entry name" value="TRANSLATION FACTOR GUF1, MITOCHONDRIAL"/>
    <property type="match status" value="1"/>
</dbReference>
<evidence type="ECO:0000313" key="13">
    <source>
        <dbReference type="EMBL" id="KAJ3223701.1"/>
    </source>
</evidence>
<dbReference type="Pfam" id="PF00009">
    <property type="entry name" value="GTP_EFTU"/>
    <property type="match status" value="1"/>
</dbReference>
<keyword evidence="8" id="KW-0472">Membrane</keyword>
<dbReference type="CDD" id="cd03709">
    <property type="entry name" value="lepA_C"/>
    <property type="match status" value="1"/>
</dbReference>
<reference evidence="13" key="1">
    <citation type="submission" date="2020-05" db="EMBL/GenBank/DDBJ databases">
        <title>Phylogenomic resolution of chytrid fungi.</title>
        <authorList>
            <person name="Stajich J.E."/>
            <person name="Amses K."/>
            <person name="Simmons R."/>
            <person name="Seto K."/>
            <person name="Myers J."/>
            <person name="Bonds A."/>
            <person name="Quandt C.A."/>
            <person name="Barry K."/>
            <person name="Liu P."/>
            <person name="Grigoriev I."/>
            <person name="Longcore J.E."/>
            <person name="James T.Y."/>
        </authorList>
    </citation>
    <scope>NUCLEOTIDE SEQUENCE</scope>
    <source>
        <strain evidence="13">JEL0476</strain>
    </source>
</reference>
<dbReference type="SUPFAM" id="SSF52540">
    <property type="entry name" value="P-loop containing nucleoside triphosphate hydrolases"/>
    <property type="match status" value="1"/>
</dbReference>
<feature type="domain" description="GTP-binding protein LepA C-terminal" evidence="12">
    <location>
        <begin position="382"/>
        <end position="474"/>
    </location>
</feature>
<dbReference type="InterPro" id="IPR027417">
    <property type="entry name" value="P-loop_NTPase"/>
</dbReference>
<dbReference type="InterPro" id="IPR035654">
    <property type="entry name" value="LepA_IV"/>
</dbReference>
<evidence type="ECO:0000259" key="12">
    <source>
        <dbReference type="Pfam" id="PF06421"/>
    </source>
</evidence>
<dbReference type="GO" id="GO:0006412">
    <property type="term" value="P:translation"/>
    <property type="evidence" value="ECO:0007669"/>
    <property type="project" value="UniProtKB-KW"/>
</dbReference>
<comment type="similarity">
    <text evidence="1">Belongs to the TRAFAC class translation factor GTPase superfamily. Classic translation factor GTPase family. LepA subfamily.</text>
</comment>
<keyword evidence="14" id="KW-1185">Reference proteome</keyword>
<comment type="catalytic activity">
    <reaction evidence="8">
        <text>GTP + H2O = GDP + phosphate + H(+)</text>
        <dbReference type="Rhea" id="RHEA:19669"/>
        <dbReference type="ChEBI" id="CHEBI:15377"/>
        <dbReference type="ChEBI" id="CHEBI:15378"/>
        <dbReference type="ChEBI" id="CHEBI:37565"/>
        <dbReference type="ChEBI" id="CHEBI:43474"/>
        <dbReference type="ChEBI" id="CHEBI:58189"/>
        <dbReference type="EC" id="3.6.5.n1"/>
    </reaction>
</comment>
<comment type="function">
    <text evidence="8">Promotes mitochondrial protein synthesis. May act as a fidelity factor of the translation reaction, by catalyzing a one-codon backward translocation of tRNAs on improperly translocated ribosomes. Binds to mitochondrial ribosomes in a GTP-dependent manner.</text>
</comment>
<dbReference type="InterPro" id="IPR035647">
    <property type="entry name" value="EFG_III/V"/>
</dbReference>
<keyword evidence="7 8" id="KW-0342">GTP-binding</keyword>
<dbReference type="Gene3D" id="3.40.50.300">
    <property type="entry name" value="P-loop containing nucleotide triphosphate hydrolases"/>
    <property type="match status" value="1"/>
</dbReference>
<dbReference type="GO" id="GO:0019901">
    <property type="term" value="F:protein kinase binding"/>
    <property type="evidence" value="ECO:0007669"/>
    <property type="project" value="InterPro"/>
</dbReference>
<dbReference type="PANTHER" id="PTHR43512">
    <property type="entry name" value="TRANSLATION FACTOR GUF1-RELATED"/>
    <property type="match status" value="1"/>
</dbReference>